<evidence type="ECO:0000259" key="2">
    <source>
        <dbReference type="Pfam" id="PF07589"/>
    </source>
</evidence>
<evidence type="ECO:0000313" key="3">
    <source>
        <dbReference type="EMBL" id="MCW1913629.1"/>
    </source>
</evidence>
<name>A0ABT3G222_9BACT</name>
<dbReference type="InterPro" id="IPR013424">
    <property type="entry name" value="Ice-binding_C"/>
</dbReference>
<keyword evidence="4" id="KW-1185">Reference proteome</keyword>
<sequence>MRPSSLGALLCASLILPASSAVVFSDDFSEANGTAIIGKAPDVGNAWTGNAPGITAGSFNTTGAGREAYATFTGALGAGQVLTLSYETLSLPNFFSGGYAGVSLYTAGSERLFTGDAGGSGGNVFWAVDGNAFGLNLSNDNTAATSVVFTYIYNTGDWTLTTNSGVNLSGTATANLAFDQLRVANGSGGDINVDNLVVDISPVPEPTAPLLLGLGVAGFAFRRGRSRSRA</sequence>
<feature type="signal peptide" evidence="1">
    <location>
        <begin position="1"/>
        <end position="20"/>
    </location>
</feature>
<accession>A0ABT3G222</accession>
<feature type="chain" id="PRO_5046703606" evidence="1">
    <location>
        <begin position="21"/>
        <end position="230"/>
    </location>
</feature>
<evidence type="ECO:0000313" key="4">
    <source>
        <dbReference type="Proteomes" id="UP001165653"/>
    </source>
</evidence>
<gene>
    <name evidence="3" type="ORF">OJ996_08585</name>
</gene>
<reference evidence="3" key="1">
    <citation type="submission" date="2022-10" db="EMBL/GenBank/DDBJ databases">
        <title>Luteolibacter sp. GHJ8, whole genome shotgun sequencing project.</title>
        <authorList>
            <person name="Zhao G."/>
            <person name="Shen L."/>
        </authorList>
    </citation>
    <scope>NUCLEOTIDE SEQUENCE</scope>
    <source>
        <strain evidence="3">GHJ8</strain>
    </source>
</reference>
<organism evidence="3 4">
    <name type="scientific">Luteolibacter rhizosphaerae</name>
    <dbReference type="NCBI Taxonomy" id="2989719"/>
    <lineage>
        <taxon>Bacteria</taxon>
        <taxon>Pseudomonadati</taxon>
        <taxon>Verrucomicrobiota</taxon>
        <taxon>Verrucomicrobiia</taxon>
        <taxon>Verrucomicrobiales</taxon>
        <taxon>Verrucomicrobiaceae</taxon>
        <taxon>Luteolibacter</taxon>
    </lineage>
</organism>
<dbReference type="Proteomes" id="UP001165653">
    <property type="component" value="Unassembled WGS sequence"/>
</dbReference>
<keyword evidence="1" id="KW-0732">Signal</keyword>
<proteinExistence type="predicted"/>
<dbReference type="Pfam" id="PF07589">
    <property type="entry name" value="PEP-CTERM"/>
    <property type="match status" value="1"/>
</dbReference>
<protein>
    <submittedName>
        <fullName evidence="3">PEP-CTERM sorting domain-containing protein</fullName>
    </submittedName>
</protein>
<dbReference type="RefSeq" id="WP_264513132.1">
    <property type="nucleotide sequence ID" value="NZ_JAPDDR010000004.1"/>
</dbReference>
<comment type="caution">
    <text evidence="3">The sequence shown here is derived from an EMBL/GenBank/DDBJ whole genome shotgun (WGS) entry which is preliminary data.</text>
</comment>
<evidence type="ECO:0000256" key="1">
    <source>
        <dbReference type="SAM" id="SignalP"/>
    </source>
</evidence>
<feature type="domain" description="Ice-binding protein C-terminal" evidence="2">
    <location>
        <begin position="202"/>
        <end position="223"/>
    </location>
</feature>
<dbReference type="EMBL" id="JAPDDR010000004">
    <property type="protein sequence ID" value="MCW1913629.1"/>
    <property type="molecule type" value="Genomic_DNA"/>
</dbReference>
<dbReference type="NCBIfam" id="TIGR02595">
    <property type="entry name" value="PEP_CTERM"/>
    <property type="match status" value="1"/>
</dbReference>